<dbReference type="GO" id="GO:0003677">
    <property type="term" value="F:DNA binding"/>
    <property type="evidence" value="ECO:0007669"/>
    <property type="project" value="UniProtKB-UniRule"/>
</dbReference>
<dbReference type="PROSITE" id="PS51898">
    <property type="entry name" value="TYR_RECOMBINASE"/>
    <property type="match status" value="1"/>
</dbReference>
<protein>
    <submittedName>
        <fullName evidence="8">Integrase</fullName>
    </submittedName>
</protein>
<dbReference type="GO" id="GO:0006310">
    <property type="term" value="P:DNA recombination"/>
    <property type="evidence" value="ECO:0007669"/>
    <property type="project" value="UniProtKB-KW"/>
</dbReference>
<dbReference type="SUPFAM" id="SSF56349">
    <property type="entry name" value="DNA breaking-rejoining enzymes"/>
    <property type="match status" value="1"/>
</dbReference>
<dbReference type="InterPro" id="IPR011010">
    <property type="entry name" value="DNA_brk_join_enz"/>
</dbReference>
<dbReference type="InterPro" id="IPR044068">
    <property type="entry name" value="CB"/>
</dbReference>
<evidence type="ECO:0000256" key="1">
    <source>
        <dbReference type="ARBA" id="ARBA00022908"/>
    </source>
</evidence>
<evidence type="ECO:0000259" key="7">
    <source>
        <dbReference type="PROSITE" id="PS51900"/>
    </source>
</evidence>
<dbReference type="InterPro" id="IPR013762">
    <property type="entry name" value="Integrase-like_cat_sf"/>
</dbReference>
<dbReference type="Pfam" id="PF02899">
    <property type="entry name" value="Phage_int_SAM_1"/>
    <property type="match status" value="1"/>
</dbReference>
<accession>A0A318QUJ2</accession>
<dbReference type="Proteomes" id="UP000247609">
    <property type="component" value="Unassembled WGS sequence"/>
</dbReference>
<dbReference type="InterPro" id="IPR052925">
    <property type="entry name" value="Phage_Integrase-like_Recomb"/>
</dbReference>
<dbReference type="PANTHER" id="PTHR34605">
    <property type="entry name" value="PHAGE_INTEGRASE DOMAIN-CONTAINING PROTEIN"/>
    <property type="match status" value="1"/>
</dbReference>
<gene>
    <name evidence="8" type="ORF">CFR71_05165</name>
</gene>
<feature type="domain" description="Tyr recombinase" evidence="6">
    <location>
        <begin position="117"/>
        <end position="309"/>
    </location>
</feature>
<dbReference type="Pfam" id="PF00589">
    <property type="entry name" value="Phage_integrase"/>
    <property type="match status" value="1"/>
</dbReference>
<dbReference type="InterPro" id="IPR010998">
    <property type="entry name" value="Integrase_recombinase_N"/>
</dbReference>
<sequence>MNAHDAPATVAASAPASDPAPGARPQALATLRAYRADWTHFAAWCERHDVRAVPAAAADVAAYLRSLREYAPATIRRRLAAIGKMHRFNNLPWKVSDPVIRAALHEALQAAQPPVAAEPEILTAAQLRVMVERCDASARGLRDRCLLIFGFAGALRRSELVGLMVEDVRVTHDAVILHLHHGDQGDVEGAAAVTMPQRPDDPLLCPARAFAAWQKVAHRQTGPLFRPISKGGRAGGRALTPFAVNRILQRRAALADIDPSCVARLSAHALRAGYIVDALTRGVDAQEIRRHTRHRDPRGMMAYVRISAS</sequence>
<evidence type="ECO:0000256" key="3">
    <source>
        <dbReference type="ARBA" id="ARBA00023172"/>
    </source>
</evidence>
<dbReference type="PANTHER" id="PTHR34605:SF3">
    <property type="entry name" value="P CELL-TYPE AGGLUTINATION PROTEIN MAP4-LIKE-RELATED"/>
    <property type="match status" value="1"/>
</dbReference>
<dbReference type="GO" id="GO:0015074">
    <property type="term" value="P:DNA integration"/>
    <property type="evidence" value="ECO:0007669"/>
    <property type="project" value="UniProtKB-KW"/>
</dbReference>
<evidence type="ECO:0000259" key="6">
    <source>
        <dbReference type="PROSITE" id="PS51898"/>
    </source>
</evidence>
<evidence type="ECO:0000256" key="2">
    <source>
        <dbReference type="ARBA" id="ARBA00023125"/>
    </source>
</evidence>
<dbReference type="InterPro" id="IPR004107">
    <property type="entry name" value="Integrase_SAM-like_N"/>
</dbReference>
<name>A0A318QUJ2_9PROT</name>
<evidence type="ECO:0000313" key="9">
    <source>
        <dbReference type="Proteomes" id="UP000247609"/>
    </source>
</evidence>
<dbReference type="SUPFAM" id="SSF47823">
    <property type="entry name" value="lambda integrase-like, N-terminal domain"/>
    <property type="match status" value="1"/>
</dbReference>
<dbReference type="InterPro" id="IPR002104">
    <property type="entry name" value="Integrase_catalytic"/>
</dbReference>
<evidence type="ECO:0000313" key="8">
    <source>
        <dbReference type="EMBL" id="PYD76403.1"/>
    </source>
</evidence>
<dbReference type="PROSITE" id="PS51900">
    <property type="entry name" value="CB"/>
    <property type="match status" value="1"/>
</dbReference>
<evidence type="ECO:0000256" key="4">
    <source>
        <dbReference type="PROSITE-ProRule" id="PRU01248"/>
    </source>
</evidence>
<keyword evidence="2 4" id="KW-0238">DNA-binding</keyword>
<evidence type="ECO:0000256" key="5">
    <source>
        <dbReference type="SAM" id="MobiDB-lite"/>
    </source>
</evidence>
<comment type="caution">
    <text evidence="8">The sequence shown here is derived from an EMBL/GenBank/DDBJ whole genome shotgun (WGS) entry which is preliminary data.</text>
</comment>
<proteinExistence type="predicted"/>
<keyword evidence="1" id="KW-0229">DNA integration</keyword>
<feature type="domain" description="Core-binding (CB)" evidence="7">
    <location>
        <begin position="1"/>
        <end position="90"/>
    </location>
</feature>
<organism evidence="8 9">
    <name type="scientific">Novacetimonas pomaceti</name>
    <dbReference type="NCBI Taxonomy" id="2021998"/>
    <lineage>
        <taxon>Bacteria</taxon>
        <taxon>Pseudomonadati</taxon>
        <taxon>Pseudomonadota</taxon>
        <taxon>Alphaproteobacteria</taxon>
        <taxon>Acetobacterales</taxon>
        <taxon>Acetobacteraceae</taxon>
        <taxon>Novacetimonas</taxon>
    </lineage>
</organism>
<dbReference type="AlphaFoldDB" id="A0A318QUJ2"/>
<reference evidence="8 9" key="1">
    <citation type="submission" date="2017-07" db="EMBL/GenBank/DDBJ databases">
        <title>A draft genome sequence of Komagataeibacter sp. T5K1.</title>
        <authorList>
            <person name="Skraban J."/>
            <person name="Cleenwerck I."/>
            <person name="Vandamme P."/>
            <person name="Trcek J."/>
        </authorList>
    </citation>
    <scope>NUCLEOTIDE SEQUENCE [LARGE SCALE GENOMIC DNA]</scope>
    <source>
        <strain evidence="8 9">T5K1</strain>
    </source>
</reference>
<dbReference type="Gene3D" id="1.10.443.10">
    <property type="entry name" value="Intergrase catalytic core"/>
    <property type="match status" value="1"/>
</dbReference>
<dbReference type="EMBL" id="NOXG01000003">
    <property type="protein sequence ID" value="PYD76403.1"/>
    <property type="molecule type" value="Genomic_DNA"/>
</dbReference>
<dbReference type="RefSeq" id="WP_110528532.1">
    <property type="nucleotide sequence ID" value="NZ_NOXG01000003.1"/>
</dbReference>
<keyword evidence="3" id="KW-0233">DNA recombination</keyword>
<dbReference type="Gene3D" id="1.10.150.130">
    <property type="match status" value="1"/>
</dbReference>
<feature type="region of interest" description="Disordered" evidence="5">
    <location>
        <begin position="1"/>
        <end position="24"/>
    </location>
</feature>